<organism evidence="1 2">
    <name type="scientific">Salinivibrio phage CW02</name>
    <dbReference type="NCBI Taxonomy" id="1161935"/>
    <lineage>
        <taxon>Viruses</taxon>
        <taxon>Duplodnaviria</taxon>
        <taxon>Heunggongvirae</taxon>
        <taxon>Uroviricota</taxon>
        <taxon>Caudoviricetes</taxon>
        <taxon>Zobellviridae</taxon>
        <taxon>Salinovirus</taxon>
        <taxon>Salinovirus utanense</taxon>
    </lineage>
</organism>
<dbReference type="RefSeq" id="YP_007010540.1">
    <property type="nucleotide sequence ID" value="NC_019540.1"/>
</dbReference>
<dbReference type="EMBL" id="JQ446452">
    <property type="protein sequence ID" value="AFE86195.1"/>
    <property type="molecule type" value="Genomic_DNA"/>
</dbReference>
<dbReference type="Proteomes" id="UP000004791">
    <property type="component" value="Segment"/>
</dbReference>
<dbReference type="OrthoDB" id="34700at10239"/>
<evidence type="ECO:0000313" key="2">
    <source>
        <dbReference type="Proteomes" id="UP000004791"/>
    </source>
</evidence>
<accession>H9D1F3</accession>
<protein>
    <submittedName>
        <fullName evidence="1">Uncharacterized protein</fullName>
    </submittedName>
</protein>
<proteinExistence type="predicted"/>
<evidence type="ECO:0000313" key="1">
    <source>
        <dbReference type="EMBL" id="AFE86195.1"/>
    </source>
</evidence>
<keyword evidence="2" id="KW-1185">Reference proteome</keyword>
<dbReference type="GeneID" id="14016714"/>
<name>H9D1F3_9CAUD</name>
<reference evidence="1 2" key="1">
    <citation type="journal article" date="2012" name="J. Virol.">
        <title>Sequence and structural characterization of great salt lake bacteriophage CW02, a member of the T7-like supergroup.</title>
        <authorList>
            <person name="Shen P.S."/>
            <person name="Domek M.J."/>
            <person name="Sanz-Garcia E."/>
            <person name="Makaju A."/>
            <person name="Taylor R.M."/>
            <person name="Hoggan R."/>
            <person name="Culumber M.D."/>
            <person name="Oberg C.J."/>
            <person name="Breakwell D.P."/>
            <person name="Prince J.T."/>
            <person name="Belnap D.M."/>
        </authorList>
    </citation>
    <scope>NUCLEOTIDE SEQUENCE [LARGE SCALE GENOMIC DNA]</scope>
</reference>
<dbReference type="KEGG" id="vg:14016714"/>
<sequence>MSALKEQVAGSHYKKLSYQPVQLTYELGGSPLFCKVAKYLTREKDSVTQQLEKARHCVRLEKEFITERTRYYMVVMIDPKEEGIPQIERFAKQFKEEQFIYDVLCCTYLGYLDTAEKLISEMLGEGDSQ</sequence>